<evidence type="ECO:0000259" key="15">
    <source>
        <dbReference type="PROSITE" id="PS51198"/>
    </source>
</evidence>
<dbReference type="Pfam" id="PF12705">
    <property type="entry name" value="PDDEXK_1"/>
    <property type="match status" value="1"/>
</dbReference>
<name>A0A073IRC6_9BACT</name>
<dbReference type="OrthoDB" id="9810135at2"/>
<dbReference type="GO" id="GO:0004527">
    <property type="term" value="F:exonuclease activity"/>
    <property type="evidence" value="ECO:0007669"/>
    <property type="project" value="UniProtKB-KW"/>
</dbReference>
<comment type="catalytic activity">
    <reaction evidence="13">
        <text>ATP + H2O = ADP + phosphate + H(+)</text>
        <dbReference type="Rhea" id="RHEA:13065"/>
        <dbReference type="ChEBI" id="CHEBI:15377"/>
        <dbReference type="ChEBI" id="CHEBI:15378"/>
        <dbReference type="ChEBI" id="CHEBI:30616"/>
        <dbReference type="ChEBI" id="CHEBI:43474"/>
        <dbReference type="ChEBI" id="CHEBI:456216"/>
        <dbReference type="EC" id="5.6.2.4"/>
    </reaction>
</comment>
<feature type="domain" description="UvrD-like helicase ATP-binding" evidence="15">
    <location>
        <begin position="14"/>
        <end position="477"/>
    </location>
</feature>
<dbReference type="InterPro" id="IPR011604">
    <property type="entry name" value="PDDEXK-like_dom_sf"/>
</dbReference>
<dbReference type="GO" id="GO:0043138">
    <property type="term" value="F:3'-5' DNA helicase activity"/>
    <property type="evidence" value="ECO:0007669"/>
    <property type="project" value="UniProtKB-EC"/>
</dbReference>
<dbReference type="Gene3D" id="3.40.50.300">
    <property type="entry name" value="P-loop containing nucleotide triphosphate hydrolases"/>
    <property type="match status" value="4"/>
</dbReference>
<comment type="catalytic activity">
    <reaction evidence="11">
        <text>Couples ATP hydrolysis with the unwinding of duplex DNA by translocating in the 3'-5' direction.</text>
        <dbReference type="EC" id="5.6.2.4"/>
    </reaction>
</comment>
<keyword evidence="10" id="KW-0413">Isomerase</keyword>
<dbReference type="GO" id="GO:0000725">
    <property type="term" value="P:recombinational repair"/>
    <property type="evidence" value="ECO:0007669"/>
    <property type="project" value="TreeGrafter"/>
</dbReference>
<evidence type="ECO:0000256" key="7">
    <source>
        <dbReference type="ARBA" id="ARBA00022840"/>
    </source>
</evidence>
<evidence type="ECO:0000256" key="1">
    <source>
        <dbReference type="ARBA" id="ARBA00022722"/>
    </source>
</evidence>
<dbReference type="PROSITE" id="PS51217">
    <property type="entry name" value="UVRD_HELICASE_CTER"/>
    <property type="match status" value="1"/>
</dbReference>
<keyword evidence="18" id="KW-1185">Reference proteome</keyword>
<dbReference type="GO" id="GO:0003677">
    <property type="term" value="F:DNA binding"/>
    <property type="evidence" value="ECO:0007669"/>
    <property type="project" value="UniProtKB-KW"/>
</dbReference>
<organism evidence="17 18">
    <name type="scientific">Synergistes jonesii</name>
    <dbReference type="NCBI Taxonomy" id="2754"/>
    <lineage>
        <taxon>Bacteria</taxon>
        <taxon>Thermotogati</taxon>
        <taxon>Synergistota</taxon>
        <taxon>Synergistia</taxon>
        <taxon>Synergistales</taxon>
        <taxon>Synergistaceae</taxon>
        <taxon>Synergistes</taxon>
    </lineage>
</organism>
<evidence type="ECO:0000313" key="17">
    <source>
        <dbReference type="EMBL" id="KEJ92095.1"/>
    </source>
</evidence>
<proteinExistence type="predicted"/>
<evidence type="ECO:0000256" key="11">
    <source>
        <dbReference type="ARBA" id="ARBA00034617"/>
    </source>
</evidence>
<evidence type="ECO:0000256" key="2">
    <source>
        <dbReference type="ARBA" id="ARBA00022741"/>
    </source>
</evidence>
<keyword evidence="3" id="KW-0227">DNA damage</keyword>
<dbReference type="InterPro" id="IPR038726">
    <property type="entry name" value="PDDEXK_AddAB-type"/>
</dbReference>
<evidence type="ECO:0000256" key="14">
    <source>
        <dbReference type="PROSITE-ProRule" id="PRU00560"/>
    </source>
</evidence>
<keyword evidence="4 14" id="KW-0378">Hydrolase</keyword>
<evidence type="ECO:0000256" key="10">
    <source>
        <dbReference type="ARBA" id="ARBA00023235"/>
    </source>
</evidence>
<evidence type="ECO:0000256" key="4">
    <source>
        <dbReference type="ARBA" id="ARBA00022801"/>
    </source>
</evidence>
<dbReference type="Proteomes" id="UP000027665">
    <property type="component" value="Unassembled WGS sequence"/>
</dbReference>
<evidence type="ECO:0000256" key="6">
    <source>
        <dbReference type="ARBA" id="ARBA00022839"/>
    </source>
</evidence>
<feature type="domain" description="UvrD-like helicase C-terminal" evidence="16">
    <location>
        <begin position="489"/>
        <end position="794"/>
    </location>
</feature>
<dbReference type="SUPFAM" id="SSF52980">
    <property type="entry name" value="Restriction endonuclease-like"/>
    <property type="match status" value="1"/>
</dbReference>
<sequence>MSKENGAPAWHSLINGTEAQIDALKSDKYLTVVSAGAGTGKTQTLAQRFAWLLASDPECRAGEILVLTFTKKAAGEMRDRIKNTLVKWRSAFPKELAHLQSAIDSMDDAYISTIHSFAMKMIRESGLELDVDPAASIMPEAKADIWWKEYERALSALDAEKIAAMLPEEWRARAAALLSSPDLTELLNAYGPRAIAEASESCAEKLYCAGQTPGSLWRHDDAALLDDVASLKKSCPEIFRLWKEAVFPAILSTPEFTAGGKKPSKTKEKFEAFVERWKGAAASVESAEEFLAELISGPLSNLNMSREIKGAIEAGLGCALSEWRDEKRRALLMMKAPSKGEKKVNGTLCEICALGWAAWDEFRRRESMLSLSDLIRCARDVLESSPAYKRRFKHIMIDEFQDTDPLQDELVEAMWTAPDAESDFHNTLFIVGDQKQSIYRFRHADLMLFRKYIKKAQVEGAEGCCKYVSLDRNFRTSSGLLEKFNDVFENIWEGDPEIIYERLLPPDDEVFTDRRNEKAGGPYLRLLCALSGEEESDVKAADLRLRLYAALGREIMKAHAEKKQIWDKEAYNPDGGKGAFRAADWKDFAVLVPSRAEYDMLERAFDSLGLPYLLSTSKKYFARGETGDLVNFVSLLSAPEEPLYLAGWLASPLSGLSSEEAGRLLQSAFEMRERGMPIPLSRLLREKNPALSERVDRLRRRAHFSGVSAAIRELMKRPFFLESYDGTRRRRVCANISHLADVAEEYEKSEGCSLKGCAEYLLSELSTQGAKEEPDVADESADAVRVMTVHASKGLEFPITALVYREGKRGAGVGPLYVSKRYGVTAKLSPHFASKEGEELYTAALWEESREAEEEKAERKRLWYVGFTRAADELILCGAYKKRKGGSFGGKDSIMLRLLESGREDATLLTCDVRERKNSAGLPARPAAEPMELAEEVPAKLGRISASAYALLSWCPAAYRTVYRQGRAANWLVKGGDGGGSEFGSLSHWLLARWDFDAASLAGWLPLQKDDPLFERVSRRLPAELRGEFADDAKRREARELLTEYSRSAECAKFAALAADGARPLMRETRFRVPDRGTLLVGSTDVFWQDQSGLHLRDWKTSAEKYSPSWYYERQLEFYAYALHKNQKKNSGAAPIDSAIIYLRSPERVREPRAYSEEDFSAIAEAIEAAAVTALSGSFAGAVERCGECPWRRECAARTSGKDD</sequence>
<evidence type="ECO:0000256" key="12">
    <source>
        <dbReference type="ARBA" id="ARBA00034808"/>
    </source>
</evidence>
<protein>
    <recommendedName>
        <fullName evidence="12">DNA 3'-5' helicase</fullName>
        <ecNumber evidence="12">5.6.2.4</ecNumber>
    </recommendedName>
</protein>
<dbReference type="InterPro" id="IPR027417">
    <property type="entry name" value="P-loop_NTPase"/>
</dbReference>
<feature type="binding site" evidence="14">
    <location>
        <begin position="35"/>
        <end position="42"/>
    </location>
    <ligand>
        <name>ATP</name>
        <dbReference type="ChEBI" id="CHEBI:30616"/>
    </ligand>
</feature>
<dbReference type="InterPro" id="IPR011335">
    <property type="entry name" value="Restrct_endonuc-II-like"/>
</dbReference>
<keyword evidence="7 14" id="KW-0067">ATP-binding</keyword>
<keyword evidence="8" id="KW-0238">DNA-binding</keyword>
<dbReference type="EMBL" id="JMKI01000035">
    <property type="protein sequence ID" value="KEJ92095.1"/>
    <property type="molecule type" value="Genomic_DNA"/>
</dbReference>
<dbReference type="GO" id="GO:0005829">
    <property type="term" value="C:cytosol"/>
    <property type="evidence" value="ECO:0007669"/>
    <property type="project" value="TreeGrafter"/>
</dbReference>
<dbReference type="eggNOG" id="COG1074">
    <property type="taxonomic scope" value="Bacteria"/>
</dbReference>
<dbReference type="AlphaFoldDB" id="A0A073IRC6"/>
<dbReference type="GO" id="GO:0005524">
    <property type="term" value="F:ATP binding"/>
    <property type="evidence" value="ECO:0007669"/>
    <property type="project" value="UniProtKB-UniRule"/>
</dbReference>
<keyword evidence="1" id="KW-0540">Nuclease</keyword>
<dbReference type="InterPro" id="IPR014016">
    <property type="entry name" value="UvrD-like_ATP-bd"/>
</dbReference>
<gene>
    <name evidence="17" type="ORF">EH55_05575</name>
</gene>
<dbReference type="SUPFAM" id="SSF52540">
    <property type="entry name" value="P-loop containing nucleoside triphosphate hydrolases"/>
    <property type="match status" value="1"/>
</dbReference>
<dbReference type="PATRIC" id="fig|2754.20.peg.2058"/>
<evidence type="ECO:0000256" key="8">
    <source>
        <dbReference type="ARBA" id="ARBA00023125"/>
    </source>
</evidence>
<comment type="caution">
    <text evidence="17">The sequence shown here is derived from an EMBL/GenBank/DDBJ whole genome shotgun (WGS) entry which is preliminary data.</text>
</comment>
<evidence type="ECO:0000256" key="9">
    <source>
        <dbReference type="ARBA" id="ARBA00023204"/>
    </source>
</evidence>
<dbReference type="GeneID" id="90983756"/>
<dbReference type="STRING" id="2754.EH55_05575"/>
<dbReference type="RefSeq" id="WP_037976463.1">
    <property type="nucleotide sequence ID" value="NZ_JMKI01000035.1"/>
</dbReference>
<dbReference type="InterPro" id="IPR014017">
    <property type="entry name" value="DNA_helicase_UvrD-like_C"/>
</dbReference>
<keyword evidence="9" id="KW-0234">DNA repair</keyword>
<evidence type="ECO:0000313" key="18">
    <source>
        <dbReference type="Proteomes" id="UP000027665"/>
    </source>
</evidence>
<reference evidence="17 18" key="1">
    <citation type="submission" date="2014-04" db="EMBL/GenBank/DDBJ databases">
        <title>Draft Genome Sequence of Synergistes jonesii.</title>
        <authorList>
            <person name="Coil D.A."/>
            <person name="Eisen J.A."/>
            <person name="Holland-Moritz H.E."/>
        </authorList>
    </citation>
    <scope>NUCLEOTIDE SEQUENCE [LARGE SCALE GENOMIC DNA]</scope>
    <source>
        <strain evidence="17 18">78-1</strain>
    </source>
</reference>
<dbReference type="PANTHER" id="PTHR11070">
    <property type="entry name" value="UVRD / RECB / PCRA DNA HELICASE FAMILY MEMBER"/>
    <property type="match status" value="1"/>
</dbReference>
<dbReference type="Pfam" id="PF00580">
    <property type="entry name" value="UvrD-helicase"/>
    <property type="match status" value="1"/>
</dbReference>
<dbReference type="PANTHER" id="PTHR11070:SF2">
    <property type="entry name" value="ATP-DEPENDENT DNA HELICASE SRS2"/>
    <property type="match status" value="1"/>
</dbReference>
<evidence type="ECO:0000256" key="5">
    <source>
        <dbReference type="ARBA" id="ARBA00022806"/>
    </source>
</evidence>
<dbReference type="Pfam" id="PF13361">
    <property type="entry name" value="UvrD_C"/>
    <property type="match status" value="1"/>
</dbReference>
<accession>A0A073IRC6</accession>
<dbReference type="EC" id="5.6.2.4" evidence="12"/>
<evidence type="ECO:0000256" key="3">
    <source>
        <dbReference type="ARBA" id="ARBA00022763"/>
    </source>
</evidence>
<dbReference type="PROSITE" id="PS51198">
    <property type="entry name" value="UVRD_HELICASE_ATP_BIND"/>
    <property type="match status" value="1"/>
</dbReference>
<keyword evidence="2 14" id="KW-0547">Nucleotide-binding</keyword>
<dbReference type="Gene3D" id="3.90.320.10">
    <property type="match status" value="1"/>
</dbReference>
<dbReference type="InterPro" id="IPR000212">
    <property type="entry name" value="DNA_helicase_UvrD/REP"/>
</dbReference>
<keyword evidence="5 14" id="KW-0347">Helicase</keyword>
<keyword evidence="6" id="KW-0269">Exonuclease</keyword>
<evidence type="ECO:0000259" key="16">
    <source>
        <dbReference type="PROSITE" id="PS51217"/>
    </source>
</evidence>
<evidence type="ECO:0000256" key="13">
    <source>
        <dbReference type="ARBA" id="ARBA00048988"/>
    </source>
</evidence>